<name>A0A0K1EG08_CHOCO</name>
<organism evidence="1 2">
    <name type="scientific">Chondromyces crocatus</name>
    <dbReference type="NCBI Taxonomy" id="52"/>
    <lineage>
        <taxon>Bacteria</taxon>
        <taxon>Pseudomonadati</taxon>
        <taxon>Myxococcota</taxon>
        <taxon>Polyangia</taxon>
        <taxon>Polyangiales</taxon>
        <taxon>Polyangiaceae</taxon>
        <taxon>Chondromyces</taxon>
    </lineage>
</organism>
<evidence type="ECO:0000313" key="2">
    <source>
        <dbReference type="Proteomes" id="UP000067626"/>
    </source>
</evidence>
<dbReference type="AlphaFoldDB" id="A0A0K1EG08"/>
<proteinExistence type="predicted"/>
<dbReference type="KEGG" id="ccro:CMC5_037610"/>
<gene>
    <name evidence="1" type="ORF">CMC5_037610</name>
</gene>
<dbReference type="EMBL" id="CP012159">
    <property type="protein sequence ID" value="AKT39612.1"/>
    <property type="molecule type" value="Genomic_DNA"/>
</dbReference>
<dbReference type="OrthoDB" id="5530975at2"/>
<protein>
    <submittedName>
        <fullName evidence="1">Uncharacterized protein</fullName>
    </submittedName>
</protein>
<sequence>MSIRIRAVCTKSVLGVTAESLREGIAARLPTLATYYGESEPSKTIAGLSVSEGGGVRGESGWMRIQAGDAAGMALVVDWIGEGQALKDEIQALLAGLDDCEEEDAEEVRDCLSDAVGVARVTLDVGAVEGIGWPLAIAIAATLADEGEGLIQADGEGWMTVDGSGVEQLIDAD</sequence>
<reference evidence="1 2" key="1">
    <citation type="submission" date="2015-07" db="EMBL/GenBank/DDBJ databases">
        <title>Genome analysis of myxobacterium Chondromyces crocatus Cm c5 reveals a high potential for natural compound synthesis and the genetic basis for the loss of fruiting body formation.</title>
        <authorList>
            <person name="Zaburannyi N."/>
            <person name="Bunk B."/>
            <person name="Maier J."/>
            <person name="Overmann J."/>
            <person name="Mueller R."/>
        </authorList>
    </citation>
    <scope>NUCLEOTIDE SEQUENCE [LARGE SCALE GENOMIC DNA]</scope>
    <source>
        <strain evidence="1 2">Cm c5</strain>
    </source>
</reference>
<accession>A0A0K1EG08</accession>
<keyword evidence="2" id="KW-1185">Reference proteome</keyword>
<evidence type="ECO:0000313" key="1">
    <source>
        <dbReference type="EMBL" id="AKT39612.1"/>
    </source>
</evidence>
<dbReference type="Proteomes" id="UP000067626">
    <property type="component" value="Chromosome"/>
</dbReference>
<dbReference type="RefSeq" id="WP_156338711.1">
    <property type="nucleotide sequence ID" value="NZ_CP012159.1"/>
</dbReference>